<evidence type="ECO:0000259" key="7">
    <source>
        <dbReference type="Pfam" id="PF04054"/>
    </source>
</evidence>
<dbReference type="InterPro" id="IPR032193">
    <property type="entry name" value="CNOT1_TTP_bind"/>
</dbReference>
<dbReference type="InterPro" id="IPR040398">
    <property type="entry name" value="Not1"/>
</dbReference>
<dbReference type="PANTHER" id="PTHR13162:SF8">
    <property type="entry name" value="CCR4-NOT TRANSCRIPTION COMPLEX SUBUNIT 1"/>
    <property type="match status" value="1"/>
</dbReference>
<evidence type="ECO:0000313" key="13">
    <source>
        <dbReference type="Proteomes" id="UP001301350"/>
    </source>
</evidence>
<proteinExistence type="predicted"/>
<evidence type="ECO:0000259" key="10">
    <source>
        <dbReference type="Pfam" id="PF16417"/>
    </source>
</evidence>
<feature type="compositionally biased region" description="Basic and acidic residues" evidence="6">
    <location>
        <begin position="908"/>
        <end position="918"/>
    </location>
</feature>
<comment type="subcellular location">
    <subcellularLocation>
        <location evidence="1">Nucleus</location>
    </subcellularLocation>
</comment>
<feature type="domain" description="CCR4-Not complex component Not1 C-terminal" evidence="7">
    <location>
        <begin position="1521"/>
        <end position="1860"/>
    </location>
</feature>
<keyword evidence="3" id="KW-0805">Transcription regulation</keyword>
<reference evidence="12 13" key="1">
    <citation type="submission" date="2022-07" db="EMBL/GenBank/DDBJ databases">
        <title>Genome-wide signatures of adaptation to extreme environments.</title>
        <authorList>
            <person name="Cho C.H."/>
            <person name="Yoon H.S."/>
        </authorList>
    </citation>
    <scope>NUCLEOTIDE SEQUENCE [LARGE SCALE GENOMIC DNA]</scope>
    <source>
        <strain evidence="12 13">DBV 063 E5</strain>
    </source>
</reference>
<dbReference type="InterPro" id="IPR038535">
    <property type="entry name" value="CNOT1_TTP_bind_sf"/>
</dbReference>
<evidence type="ECO:0000256" key="4">
    <source>
        <dbReference type="ARBA" id="ARBA00023163"/>
    </source>
</evidence>
<protein>
    <recommendedName>
        <fullName evidence="14">Not1-domain-containing protein</fullName>
    </recommendedName>
</protein>
<dbReference type="EMBL" id="JANCYW010000006">
    <property type="protein sequence ID" value="KAK4535981.1"/>
    <property type="molecule type" value="Genomic_DNA"/>
</dbReference>
<dbReference type="FunFam" id="1.25.40.180:FF:000012">
    <property type="entry name" value="Ccr4-Not transcription complex subunit"/>
    <property type="match status" value="1"/>
</dbReference>
<comment type="caution">
    <text evidence="12">The sequence shown here is derived from an EMBL/GenBank/DDBJ whole genome shotgun (WGS) entry which is preliminary data.</text>
</comment>
<keyword evidence="4" id="KW-0804">Transcription</keyword>
<dbReference type="Pfam" id="PF04054">
    <property type="entry name" value="Not1"/>
    <property type="match status" value="1"/>
</dbReference>
<sequence>MRKANRAGSGVATFGEVLNRLPPLDVPSAAAALRAVLQLQSSDGVEAPAAAGLEGAAVVDAPLRMPARVLVTAVLEAHATGGAGGDSLDSDASAVADDEVIGFTLRDVVAAVPETVRRQLDAVLRQLLEDEDESVFLVDAVQIECLCFIYQQIIQGDGLPVHVLTEKLYANAEAQISMLSWGLRTRRLAFATSAADEALQPITPIEGLHQSTAKMITELDAYQRWGTVRLLESVLAFGDTPYRPIAYATLEQGIREAPEVLAAALAEVPKPASMGSATLREQALDTLLPTFLVGTSNPNSAVVIRRVWQSDRASVIRASMQCWQREKSAAARLLDVAQDLKAVPETLAVVRPYEFAIDLALLASRREYINLRKWLKDRLQEHGTEFLAACLNYLSERTSHGDATALVSLEATVTMLKVLTENVNLMNDSMREELEQLCRSSAKEGDAQEVFPADIEEEANSLFQRVFSGSLSYEDAIEALKKLQYSGAERDEVLLRCVIHNLLDEYRFLPKYPDRELRITAELFGGLIQHELVAPQSIMFTLLMRYILEALRKTPPNKMLKFGLIAVNVFKERLLEWPQYTAYLLQMTHLRQAAPEMIAFLGGASGLTAPSDKMPAEVAPHLDLSAPAPEPEPLLPPPAPAAVTSPPLDAASSSAPPPPPPTTPFGISSAHTLDTLLSASREQHRKMAVPDASTQDKIHFIFNNLSTDIMASKVQECFSFVRERHWEYLAHYIVVKRASIEPNFHATYLAFLEHAPRLQPLVLTKSYENVRVLLESDKIRVSTSERSLLKNLGMWIGALTLGKNRPILQRDLDLKALILRAYESALLIAVIPFVCKILDACRSSRVFRLPNPWLQAVFGLLKEVYEQPELKLNLKFEIEVLCKNVGFDLSSIHATQLLGARVRPYGRENPDFTHKEGATRALAPPPSSSSSASASGDTALETAEATPFRATAAAAKGAATAFDLNSLGVSLQIAASAPPHSAAQAAQAAAQSAAMAEGVTVIPNLAQQIVINASLGIFHSVPSLKRAVPVAIDRAIREIIQPVVERSASVASITTRELVRKDFHGEPDAERVRYAMHQMARLLAGSLALVTCKEPLRASMLSLVRTLLSGAGAEPAAVEQAAQVIVAENLDTACSIIERGAVDKAQRDVEDALAMPLPYTPPPFQQTLPPQLLLSPPFALYEQFGARTAMATTNVAGGGEAAAAMEAPVAAGSGSGVLSDPTGVSQAAEQRFAQAYLLLLSAVQAEVADDANAAVTTSVQAKRSLQQCAAIIRRLQGMDELCASIAAKVFQRLLECRLRLYVEVHVVLLQLLAESSPPVKSEVARWCHSSSAVVKDAPPELWATLQHAGFEVAPGTSPSLLPMAPPSATPSAPLPRSSADVAPALNREQLSALLEEWIRLLSARLPATGFLQQLNVVPLESWLPAATAVALETTQPPAYHVVDAFARLVIVLLRYRPGLDAAARVTRLHWALTAAAQHLLSGSVADPRPHARYLHNLLVELSSPDSSSDIDFGGAPLPPSELTTTHPQVLAALAAAVHSVRPTAAPLFAFSWLELVCSRHYLPRMLLSKQRAGWPAFQRSLLDALEFLQPFLVASGRGQPLSPSVRLFYYGVLRLLLVVLHDFPEVLVEAAYPLCDCIPTHCVQLRNLVLSAFPSKLRLPDPFSPDLNVSALSKATTLPRMNVNVQAALAHHDLRPVLDEYLKLGAPDAFELNLRHRLQRADGSGAYAVPVVNALVLYVGQLAVQARPEVPHLNVFMRLLHELDEEGGYLLLSAVANHVRYPNAYTAYFSTVLLYLFKHGNAVVREQVARVLIERLFAARPHPWGLLVVFLEIIRNREYGFWQSEFVHAAPEIERLMDNVAKTCLGAADSRAAALHTVGAAGVAELPLPGGGSHLGPALS</sequence>
<dbReference type="PANTHER" id="PTHR13162">
    <property type="entry name" value="CCR4-NOT TRANSCRIPTION COMPLEX"/>
    <property type="match status" value="1"/>
</dbReference>
<dbReference type="Gene3D" id="1.25.40.180">
    <property type="match status" value="1"/>
</dbReference>
<accession>A0AAV9IV65</accession>
<dbReference type="GO" id="GO:0060090">
    <property type="term" value="F:molecular adaptor activity"/>
    <property type="evidence" value="ECO:0007669"/>
    <property type="project" value="TreeGrafter"/>
</dbReference>
<dbReference type="Pfam" id="PF16417">
    <property type="entry name" value="CNOT1_TTP_bind"/>
    <property type="match status" value="1"/>
</dbReference>
<dbReference type="GO" id="GO:0017148">
    <property type="term" value="P:negative regulation of translation"/>
    <property type="evidence" value="ECO:0007669"/>
    <property type="project" value="InterPro"/>
</dbReference>
<evidence type="ECO:0000259" key="8">
    <source>
        <dbReference type="Pfam" id="PF12842"/>
    </source>
</evidence>
<feature type="domain" description="CCR4-NOT transcription complex subunit 1 HEAT repeat" evidence="11">
    <location>
        <begin position="282"/>
        <end position="419"/>
    </location>
</feature>
<evidence type="ECO:0000259" key="11">
    <source>
        <dbReference type="Pfam" id="PF16418"/>
    </source>
</evidence>
<evidence type="ECO:0000256" key="2">
    <source>
        <dbReference type="ARBA" id="ARBA00022491"/>
    </source>
</evidence>
<feature type="domain" description="CCR4-NOT transcription complex subunit 1 CAF1-binding" evidence="9">
    <location>
        <begin position="688"/>
        <end position="901"/>
    </location>
</feature>
<dbReference type="Pfam" id="PF16415">
    <property type="entry name" value="CNOT1_CAF1_bind"/>
    <property type="match status" value="1"/>
</dbReference>
<keyword evidence="13" id="KW-1185">Reference proteome</keyword>
<dbReference type="GO" id="GO:0000289">
    <property type="term" value="P:nuclear-transcribed mRNA poly(A) tail shortening"/>
    <property type="evidence" value="ECO:0007669"/>
    <property type="project" value="UniProtKB-ARBA"/>
</dbReference>
<evidence type="ECO:0000256" key="1">
    <source>
        <dbReference type="ARBA" id="ARBA00004123"/>
    </source>
</evidence>
<feature type="region of interest" description="Disordered" evidence="6">
    <location>
        <begin position="908"/>
        <end position="940"/>
    </location>
</feature>
<dbReference type="Pfam" id="PF12842">
    <property type="entry name" value="DUF3819"/>
    <property type="match status" value="1"/>
</dbReference>
<dbReference type="GO" id="GO:0030015">
    <property type="term" value="C:CCR4-NOT core complex"/>
    <property type="evidence" value="ECO:0007669"/>
    <property type="project" value="InterPro"/>
</dbReference>
<evidence type="ECO:0000256" key="5">
    <source>
        <dbReference type="ARBA" id="ARBA00023242"/>
    </source>
</evidence>
<dbReference type="InterPro" id="IPR024557">
    <property type="entry name" value="CNOT1_dom_4"/>
</dbReference>
<organism evidence="12 13">
    <name type="scientific">Cyanidium caldarium</name>
    <name type="common">Red alga</name>
    <dbReference type="NCBI Taxonomy" id="2771"/>
    <lineage>
        <taxon>Eukaryota</taxon>
        <taxon>Rhodophyta</taxon>
        <taxon>Bangiophyceae</taxon>
        <taxon>Cyanidiales</taxon>
        <taxon>Cyanidiaceae</taxon>
        <taxon>Cyanidium</taxon>
    </lineage>
</organism>
<feature type="region of interest" description="Disordered" evidence="6">
    <location>
        <begin position="623"/>
        <end position="668"/>
    </location>
</feature>
<dbReference type="Gene3D" id="1.25.40.840">
    <property type="entry name" value="CCR4-NOT transcription complex subunit 1 TTP binding domain"/>
    <property type="match status" value="1"/>
</dbReference>
<evidence type="ECO:0000259" key="9">
    <source>
        <dbReference type="Pfam" id="PF16415"/>
    </source>
</evidence>
<evidence type="ECO:0000256" key="3">
    <source>
        <dbReference type="ARBA" id="ARBA00023015"/>
    </source>
</evidence>
<evidence type="ECO:0000256" key="6">
    <source>
        <dbReference type="SAM" id="MobiDB-lite"/>
    </source>
</evidence>
<dbReference type="GO" id="GO:0005634">
    <property type="term" value="C:nucleus"/>
    <property type="evidence" value="ECO:0007669"/>
    <property type="project" value="UniProtKB-SubCell"/>
</dbReference>
<keyword evidence="2" id="KW-0678">Repressor</keyword>
<dbReference type="Proteomes" id="UP001301350">
    <property type="component" value="Unassembled WGS sequence"/>
</dbReference>
<dbReference type="GO" id="GO:0000932">
    <property type="term" value="C:P-body"/>
    <property type="evidence" value="ECO:0007669"/>
    <property type="project" value="TreeGrafter"/>
</dbReference>
<evidence type="ECO:0008006" key="14">
    <source>
        <dbReference type="Google" id="ProtNLM"/>
    </source>
</evidence>
<dbReference type="Pfam" id="PF16418">
    <property type="entry name" value="CNOT1_HEAT"/>
    <property type="match status" value="1"/>
</dbReference>
<evidence type="ECO:0000313" key="12">
    <source>
        <dbReference type="EMBL" id="KAK4535981.1"/>
    </source>
</evidence>
<feature type="compositionally biased region" description="Pro residues" evidence="6">
    <location>
        <begin position="628"/>
        <end position="640"/>
    </location>
</feature>
<dbReference type="InterPro" id="IPR007196">
    <property type="entry name" value="CCR4-Not_Not1_C"/>
</dbReference>
<name>A0AAV9IV65_CYACA</name>
<feature type="domain" description="CCR4-NOT transcription complex subunit 1" evidence="8">
    <location>
        <begin position="1022"/>
        <end position="1154"/>
    </location>
</feature>
<dbReference type="Gene3D" id="1.25.40.790">
    <property type="match status" value="1"/>
</dbReference>
<dbReference type="Gene3D" id="1.25.40.800">
    <property type="match status" value="1"/>
</dbReference>
<keyword evidence="5" id="KW-0539">Nucleus</keyword>
<feature type="domain" description="CCR4-NOT transcription complex subunit 1 TTP binding" evidence="10">
    <location>
        <begin position="440"/>
        <end position="600"/>
    </location>
</feature>
<feature type="compositionally biased region" description="Low complexity" evidence="6">
    <location>
        <begin position="641"/>
        <end position="654"/>
    </location>
</feature>
<dbReference type="InterPro" id="IPR032194">
    <property type="entry name" value="CNOT1_HEAT"/>
</dbReference>
<gene>
    <name evidence="12" type="ORF">CDCA_CDCA06G2006</name>
</gene>
<dbReference type="InterPro" id="IPR032191">
    <property type="entry name" value="CNOT1_CAF1_bind"/>
</dbReference>